<evidence type="ECO:0000313" key="1">
    <source>
        <dbReference type="EnsemblPlants" id="PAC:32953785.CDS.1"/>
    </source>
</evidence>
<dbReference type="AlphaFoldDB" id="A0A7I3ZHM8"/>
<sequence length="74" mass="8483">MRALVSVCVCEREREREREKADLLPCCGNYGVHRAIWVSSMELMVGMLAWALGQVGNSRVWSLWILLVLEFLVC</sequence>
<name>A0A7I3ZHM8_PHYPA</name>
<organism evidence="1 2">
    <name type="scientific">Physcomitrium patens</name>
    <name type="common">Spreading-leaved earth moss</name>
    <name type="synonym">Physcomitrella patens</name>
    <dbReference type="NCBI Taxonomy" id="3218"/>
    <lineage>
        <taxon>Eukaryota</taxon>
        <taxon>Viridiplantae</taxon>
        <taxon>Streptophyta</taxon>
        <taxon>Embryophyta</taxon>
        <taxon>Bryophyta</taxon>
        <taxon>Bryophytina</taxon>
        <taxon>Bryopsida</taxon>
        <taxon>Funariidae</taxon>
        <taxon>Funariales</taxon>
        <taxon>Funariaceae</taxon>
        <taxon>Physcomitrium</taxon>
    </lineage>
</organism>
<proteinExistence type="predicted"/>
<dbReference type="EnsemblPlants" id="Pp3c5_20870V3.2">
    <property type="protein sequence ID" value="PAC:32953785.CDS.1"/>
    <property type="gene ID" value="Pp3c5_20870"/>
</dbReference>
<dbReference type="Proteomes" id="UP000006727">
    <property type="component" value="Chromosome 5"/>
</dbReference>
<dbReference type="EMBL" id="ABEU02000005">
    <property type="status" value="NOT_ANNOTATED_CDS"/>
    <property type="molecule type" value="Genomic_DNA"/>
</dbReference>
<gene>
    <name evidence="1" type="primary">LOC112282418</name>
</gene>
<reference evidence="1 2" key="1">
    <citation type="journal article" date="2008" name="Science">
        <title>The Physcomitrella genome reveals evolutionary insights into the conquest of land by plants.</title>
        <authorList>
            <person name="Rensing S."/>
            <person name="Lang D."/>
            <person name="Zimmer A."/>
            <person name="Terry A."/>
            <person name="Salamov A."/>
            <person name="Shapiro H."/>
            <person name="Nishiyama T."/>
            <person name="Perroud P.-F."/>
            <person name="Lindquist E."/>
            <person name="Kamisugi Y."/>
            <person name="Tanahashi T."/>
            <person name="Sakakibara K."/>
            <person name="Fujita T."/>
            <person name="Oishi K."/>
            <person name="Shin-I T."/>
            <person name="Kuroki Y."/>
            <person name="Toyoda A."/>
            <person name="Suzuki Y."/>
            <person name="Hashimoto A."/>
            <person name="Yamaguchi K."/>
            <person name="Sugano A."/>
            <person name="Kohara Y."/>
            <person name="Fujiyama A."/>
            <person name="Anterola A."/>
            <person name="Aoki S."/>
            <person name="Ashton N."/>
            <person name="Barbazuk W.B."/>
            <person name="Barker E."/>
            <person name="Bennetzen J."/>
            <person name="Bezanilla M."/>
            <person name="Blankenship R."/>
            <person name="Cho S.H."/>
            <person name="Dutcher S."/>
            <person name="Estelle M."/>
            <person name="Fawcett J.A."/>
            <person name="Gundlach H."/>
            <person name="Hanada K."/>
            <person name="Heyl A."/>
            <person name="Hicks K.A."/>
            <person name="Hugh J."/>
            <person name="Lohr M."/>
            <person name="Mayer K."/>
            <person name="Melkozernov A."/>
            <person name="Murata T."/>
            <person name="Nelson D."/>
            <person name="Pils B."/>
            <person name="Prigge M."/>
            <person name="Reiss B."/>
            <person name="Renner T."/>
            <person name="Rombauts S."/>
            <person name="Rushton P."/>
            <person name="Sanderfoot A."/>
            <person name="Schween G."/>
            <person name="Shiu S.-H."/>
            <person name="Stueber K."/>
            <person name="Theodoulou F.L."/>
            <person name="Tu H."/>
            <person name="Van de Peer Y."/>
            <person name="Verrier P.J."/>
            <person name="Waters E."/>
            <person name="Wood A."/>
            <person name="Yang L."/>
            <person name="Cove D."/>
            <person name="Cuming A."/>
            <person name="Hasebe M."/>
            <person name="Lucas S."/>
            <person name="Mishler D.B."/>
            <person name="Reski R."/>
            <person name="Grigoriev I."/>
            <person name="Quatrano R.S."/>
            <person name="Boore J.L."/>
        </authorList>
    </citation>
    <scope>NUCLEOTIDE SEQUENCE [LARGE SCALE GENOMIC DNA]</scope>
    <source>
        <strain evidence="1 2">cv. Gransden 2004</strain>
    </source>
</reference>
<keyword evidence="2" id="KW-1185">Reference proteome</keyword>
<accession>A0A7I3ZHM8</accession>
<dbReference type="Gramene" id="Pp3c5_20870V3.2">
    <property type="protein sequence ID" value="PAC:32953785.CDS.1"/>
    <property type="gene ID" value="Pp3c5_20870"/>
</dbReference>
<reference evidence="1 2" key="2">
    <citation type="journal article" date="2018" name="Plant J.">
        <title>The Physcomitrella patens chromosome-scale assembly reveals moss genome structure and evolution.</title>
        <authorList>
            <person name="Lang D."/>
            <person name="Ullrich K.K."/>
            <person name="Murat F."/>
            <person name="Fuchs J."/>
            <person name="Jenkins J."/>
            <person name="Haas F.B."/>
            <person name="Piednoel M."/>
            <person name="Gundlach H."/>
            <person name="Van Bel M."/>
            <person name="Meyberg R."/>
            <person name="Vives C."/>
            <person name="Morata J."/>
            <person name="Symeonidi A."/>
            <person name="Hiss M."/>
            <person name="Muchero W."/>
            <person name="Kamisugi Y."/>
            <person name="Saleh O."/>
            <person name="Blanc G."/>
            <person name="Decker E.L."/>
            <person name="van Gessel N."/>
            <person name="Grimwood J."/>
            <person name="Hayes R.D."/>
            <person name="Graham S.W."/>
            <person name="Gunter L.E."/>
            <person name="McDaniel S.F."/>
            <person name="Hoernstein S.N.W."/>
            <person name="Larsson A."/>
            <person name="Li F.W."/>
            <person name="Perroud P.F."/>
            <person name="Phillips J."/>
            <person name="Ranjan P."/>
            <person name="Rokshar D.S."/>
            <person name="Rothfels C.J."/>
            <person name="Schneider L."/>
            <person name="Shu S."/>
            <person name="Stevenson D.W."/>
            <person name="Thummler F."/>
            <person name="Tillich M."/>
            <person name="Villarreal Aguilar J.C."/>
            <person name="Widiez T."/>
            <person name="Wong G.K."/>
            <person name="Wymore A."/>
            <person name="Zhang Y."/>
            <person name="Zimmer A.D."/>
            <person name="Quatrano R.S."/>
            <person name="Mayer K.F.X."/>
            <person name="Goodstein D."/>
            <person name="Casacuberta J.M."/>
            <person name="Vandepoele K."/>
            <person name="Reski R."/>
            <person name="Cuming A.C."/>
            <person name="Tuskan G.A."/>
            <person name="Maumus F."/>
            <person name="Salse J."/>
            <person name="Schmutz J."/>
            <person name="Rensing S.A."/>
        </authorList>
    </citation>
    <scope>NUCLEOTIDE SEQUENCE [LARGE SCALE GENOMIC DNA]</scope>
    <source>
        <strain evidence="1 2">cv. Gransden 2004</strain>
    </source>
</reference>
<protein>
    <submittedName>
        <fullName evidence="1">Uncharacterized protein</fullName>
    </submittedName>
</protein>
<evidence type="ECO:0000313" key="2">
    <source>
        <dbReference type="Proteomes" id="UP000006727"/>
    </source>
</evidence>
<reference evidence="1" key="3">
    <citation type="submission" date="2020-12" db="UniProtKB">
        <authorList>
            <consortium name="EnsemblPlants"/>
        </authorList>
    </citation>
    <scope>IDENTIFICATION</scope>
</reference>